<dbReference type="InterPro" id="IPR057336">
    <property type="entry name" value="GerAC_N"/>
</dbReference>
<comment type="caution">
    <text evidence="2">The sequence shown here is derived from an EMBL/GenBank/DDBJ whole genome shotgun (WGS) entry which is preliminary data.</text>
</comment>
<feature type="domain" description="Spore germination protein N-terminal" evidence="1">
    <location>
        <begin position="9"/>
        <end position="65"/>
    </location>
</feature>
<sequence length="67" mass="7181">MCISGCSERKEIEERGFVVGVAFDAVKDDEGESDSKKPPRMKGTYQLVLPSSLAQQGGKNGGGDNYI</sequence>
<evidence type="ECO:0000313" key="3">
    <source>
        <dbReference type="Proteomes" id="UP000226357"/>
    </source>
</evidence>
<dbReference type="Proteomes" id="UP000226357">
    <property type="component" value="Unassembled WGS sequence"/>
</dbReference>
<proteinExistence type="predicted"/>
<evidence type="ECO:0000313" key="2">
    <source>
        <dbReference type="EMBL" id="PFR87601.1"/>
    </source>
</evidence>
<protein>
    <submittedName>
        <fullName evidence="2">Spore gernimation protein GerLC</fullName>
    </submittedName>
</protein>
<organism evidence="2 3">
    <name type="scientific">Bacillus cereus</name>
    <dbReference type="NCBI Taxonomy" id="1396"/>
    <lineage>
        <taxon>Bacteria</taxon>
        <taxon>Bacillati</taxon>
        <taxon>Bacillota</taxon>
        <taxon>Bacilli</taxon>
        <taxon>Bacillales</taxon>
        <taxon>Bacillaceae</taxon>
        <taxon>Bacillus</taxon>
        <taxon>Bacillus cereus group</taxon>
    </lineage>
</organism>
<name>A0AA44Q646_BACCE</name>
<dbReference type="AlphaFoldDB" id="A0AA44Q646"/>
<reference evidence="2 3" key="1">
    <citation type="submission" date="2017-09" db="EMBL/GenBank/DDBJ databases">
        <title>Large-scale bioinformatics analysis of Bacillus genomes uncovers conserved roles of natural products in bacterial physiology.</title>
        <authorList>
            <consortium name="Agbiome Team Llc"/>
            <person name="Bleich R.M."/>
            <person name="Grubbs K.J."/>
            <person name="Santa Maria K.C."/>
            <person name="Allen S.E."/>
            <person name="Farag S."/>
            <person name="Shank E.A."/>
            <person name="Bowers A."/>
        </authorList>
    </citation>
    <scope>NUCLEOTIDE SEQUENCE [LARGE SCALE GENOMIC DNA]</scope>
    <source>
        <strain evidence="2 3">AFS067272</strain>
    </source>
</reference>
<accession>A0AA44Q646</accession>
<evidence type="ECO:0000259" key="1">
    <source>
        <dbReference type="Pfam" id="PF25198"/>
    </source>
</evidence>
<feature type="non-terminal residue" evidence="2">
    <location>
        <position position="67"/>
    </location>
</feature>
<dbReference type="EMBL" id="NVBO01000348">
    <property type="protein sequence ID" value="PFR87601.1"/>
    <property type="molecule type" value="Genomic_DNA"/>
</dbReference>
<dbReference type="Pfam" id="PF25198">
    <property type="entry name" value="Spore_GerAC_N"/>
    <property type="match status" value="1"/>
</dbReference>
<gene>
    <name evidence="2" type="ORF">COK38_25995</name>
</gene>